<feature type="compositionally biased region" description="Low complexity" evidence="1">
    <location>
        <begin position="217"/>
        <end position="234"/>
    </location>
</feature>
<keyword evidence="4" id="KW-1185">Reference proteome</keyword>
<feature type="transmembrane region" description="Helical" evidence="2">
    <location>
        <begin position="152"/>
        <end position="171"/>
    </location>
</feature>
<feature type="region of interest" description="Disordered" evidence="1">
    <location>
        <begin position="49"/>
        <end position="120"/>
    </location>
</feature>
<dbReference type="RefSeq" id="WP_121033212.1">
    <property type="nucleotide sequence ID" value="NZ_RBXT01000001.1"/>
</dbReference>
<dbReference type="AlphaFoldDB" id="A0A495Y3H0"/>
<proteinExistence type="predicted"/>
<feature type="transmembrane region" description="Helical" evidence="2">
    <location>
        <begin position="128"/>
        <end position="146"/>
    </location>
</feature>
<evidence type="ECO:0000256" key="2">
    <source>
        <dbReference type="SAM" id="Phobius"/>
    </source>
</evidence>
<evidence type="ECO:0000313" key="4">
    <source>
        <dbReference type="Proteomes" id="UP000278440"/>
    </source>
</evidence>
<keyword evidence="2" id="KW-0472">Membrane</keyword>
<keyword evidence="2" id="KW-1133">Transmembrane helix</keyword>
<name>A0A495Y3H0_9MICO</name>
<feature type="region of interest" description="Disordered" evidence="1">
    <location>
        <begin position="210"/>
        <end position="263"/>
    </location>
</feature>
<accession>A0A495Y3H0</accession>
<organism evidence="3 4">
    <name type="scientific">Terracoccus luteus</name>
    <dbReference type="NCBI Taxonomy" id="53356"/>
    <lineage>
        <taxon>Bacteria</taxon>
        <taxon>Bacillati</taxon>
        <taxon>Actinomycetota</taxon>
        <taxon>Actinomycetes</taxon>
        <taxon>Micrococcales</taxon>
        <taxon>Intrasporangiaceae</taxon>
        <taxon>Terracoccus</taxon>
    </lineage>
</organism>
<feature type="compositionally biased region" description="Low complexity" evidence="1">
    <location>
        <begin position="241"/>
        <end position="263"/>
    </location>
</feature>
<gene>
    <name evidence="3" type="ORF">DFJ68_2228</name>
</gene>
<dbReference type="Proteomes" id="UP000278440">
    <property type="component" value="Unassembled WGS sequence"/>
</dbReference>
<reference evidence="3 4" key="1">
    <citation type="submission" date="2018-10" db="EMBL/GenBank/DDBJ databases">
        <title>Sequencing the genomes of 1000 actinobacteria strains.</title>
        <authorList>
            <person name="Klenk H.-P."/>
        </authorList>
    </citation>
    <scope>NUCLEOTIDE SEQUENCE [LARGE SCALE GENOMIC DNA]</scope>
    <source>
        <strain evidence="3 4">DSM 44267</strain>
    </source>
</reference>
<dbReference type="OrthoDB" id="3218604at2"/>
<feature type="transmembrane region" description="Helical" evidence="2">
    <location>
        <begin position="6"/>
        <end position="23"/>
    </location>
</feature>
<sequence>MQGSLIFVVIVAIWAAFLVQHWVRRREHAAAARSADAFSAGMRVLQRRSSAARASVTPARSPLSARSGSRRQVAAIPSVTGSPAARPETSRPTTARPQTAEVPPMTPPRRPSTVRPEGPTLGQRRLRAGLLLAALLWVPVSVVLVATGTLTWISIPFSLLTVAAVVVWLRTEAASDRARSRDEYVVDDADDAFVPSVDDTQAVASHLYARPSQTGRSAAAPAASDPSPAVSSASKPFDLQAETAAAAARPTGPSAGSQAAPAAQIDEVAEPAAGTWSPVPVPRPTYTLKAKAEPRLTENGIPADVFATPEFADEADELDERGLFARRAASQ</sequence>
<evidence type="ECO:0000256" key="1">
    <source>
        <dbReference type="SAM" id="MobiDB-lite"/>
    </source>
</evidence>
<dbReference type="EMBL" id="RBXT01000001">
    <property type="protein sequence ID" value="RKT78778.1"/>
    <property type="molecule type" value="Genomic_DNA"/>
</dbReference>
<evidence type="ECO:0000313" key="3">
    <source>
        <dbReference type="EMBL" id="RKT78778.1"/>
    </source>
</evidence>
<comment type="caution">
    <text evidence="3">The sequence shown here is derived from an EMBL/GenBank/DDBJ whole genome shotgun (WGS) entry which is preliminary data.</text>
</comment>
<protein>
    <submittedName>
        <fullName evidence="3">Uncharacterized protein</fullName>
    </submittedName>
</protein>
<keyword evidence="2" id="KW-0812">Transmembrane</keyword>